<comment type="similarity">
    <text evidence="1">Belongs to the histone deacetylase family.</text>
</comment>
<dbReference type="InterPro" id="IPR023801">
    <property type="entry name" value="His_deacetylse_dom"/>
</dbReference>
<gene>
    <name evidence="3" type="ORF">IQ235_15455</name>
</gene>
<dbReference type="EMBL" id="JADEXN010000311">
    <property type="protein sequence ID" value="MBE9042174.1"/>
    <property type="molecule type" value="Genomic_DNA"/>
</dbReference>
<dbReference type="InterPro" id="IPR000286">
    <property type="entry name" value="HDACs"/>
</dbReference>
<feature type="domain" description="Histone deacetylase" evidence="2">
    <location>
        <begin position="19"/>
        <end position="301"/>
    </location>
</feature>
<evidence type="ECO:0000313" key="3">
    <source>
        <dbReference type="EMBL" id="MBE9042174.1"/>
    </source>
</evidence>
<dbReference type="SUPFAM" id="SSF52768">
    <property type="entry name" value="Arginase/deacetylase"/>
    <property type="match status" value="1"/>
</dbReference>
<dbReference type="RefSeq" id="WP_264322350.1">
    <property type="nucleotide sequence ID" value="NZ_JADEXN010000311.1"/>
</dbReference>
<name>A0A928Z9W6_9CYAN</name>
<dbReference type="GO" id="GO:0004407">
    <property type="term" value="F:histone deacetylase activity"/>
    <property type="evidence" value="ECO:0007669"/>
    <property type="project" value="TreeGrafter"/>
</dbReference>
<evidence type="ECO:0000313" key="4">
    <source>
        <dbReference type="Proteomes" id="UP000621799"/>
    </source>
</evidence>
<dbReference type="PRINTS" id="PR01270">
    <property type="entry name" value="HDASUPER"/>
</dbReference>
<protein>
    <submittedName>
        <fullName evidence="3">Histone deacetylase</fullName>
    </submittedName>
</protein>
<dbReference type="AlphaFoldDB" id="A0A928Z9W6"/>
<dbReference type="Gene3D" id="3.40.800.20">
    <property type="entry name" value="Histone deacetylase domain"/>
    <property type="match status" value="1"/>
</dbReference>
<dbReference type="PANTHER" id="PTHR10625:SF10">
    <property type="entry name" value="HISTONE DEACETYLASE HDAC1"/>
    <property type="match status" value="1"/>
</dbReference>
<comment type="caution">
    <text evidence="3">The sequence shown here is derived from an EMBL/GenBank/DDBJ whole genome shotgun (WGS) entry which is preliminary data.</text>
</comment>
<dbReference type="InterPro" id="IPR023696">
    <property type="entry name" value="Ureohydrolase_dom_sf"/>
</dbReference>
<proteinExistence type="inferred from homology"/>
<dbReference type="PANTHER" id="PTHR10625">
    <property type="entry name" value="HISTONE DEACETYLASE HDAC1-RELATED"/>
    <property type="match status" value="1"/>
</dbReference>
<organism evidence="3 4">
    <name type="scientific">Zarconia navalis LEGE 11467</name>
    <dbReference type="NCBI Taxonomy" id="1828826"/>
    <lineage>
        <taxon>Bacteria</taxon>
        <taxon>Bacillati</taxon>
        <taxon>Cyanobacteriota</taxon>
        <taxon>Cyanophyceae</taxon>
        <taxon>Oscillatoriophycideae</taxon>
        <taxon>Oscillatoriales</taxon>
        <taxon>Oscillatoriales incertae sedis</taxon>
        <taxon>Zarconia</taxon>
        <taxon>Zarconia navalis</taxon>
    </lineage>
</organism>
<dbReference type="InterPro" id="IPR037138">
    <property type="entry name" value="His_deacetylse_dom_sf"/>
</dbReference>
<sequence length="306" mass="33681">MFTIIYSEEFLQHDTGAFHPERPERLSAIVSALQNVPWEDRIEWRSPTSIENRPLLDIVGKIHPPDYIQTIEKIAQNGGGGLGEDTPISARSYDVAMLAVSAWLDGIDRILETGEPAFVLARPPGHHASSDRGMGFCLFSNAAIAAHYALEQPNIDRVAILDWDVHHGNGTQAIVETNPQIAYCSLHQSPYYPGTGAASERGNFDNVLNLPMSRGSTIAEYQPKFEAEVVPFLQNFKPDLLIVSAGYDANRADPLSSIALEPKDFGYFTNCCLGISPRILFGLEGGYDLDTLARSVVFTVEQCLMK</sequence>
<dbReference type="GO" id="GO:0040029">
    <property type="term" value="P:epigenetic regulation of gene expression"/>
    <property type="evidence" value="ECO:0007669"/>
    <property type="project" value="TreeGrafter"/>
</dbReference>
<dbReference type="Proteomes" id="UP000621799">
    <property type="component" value="Unassembled WGS sequence"/>
</dbReference>
<dbReference type="CDD" id="cd09992">
    <property type="entry name" value="HDAC_classII"/>
    <property type="match status" value="1"/>
</dbReference>
<evidence type="ECO:0000256" key="1">
    <source>
        <dbReference type="ARBA" id="ARBA00005947"/>
    </source>
</evidence>
<reference evidence="3" key="1">
    <citation type="submission" date="2020-10" db="EMBL/GenBank/DDBJ databases">
        <authorList>
            <person name="Castelo-Branco R."/>
            <person name="Eusebio N."/>
            <person name="Adriana R."/>
            <person name="Vieira A."/>
            <person name="Brugerolle De Fraissinette N."/>
            <person name="Rezende De Castro R."/>
            <person name="Schneider M.P."/>
            <person name="Vasconcelos V."/>
            <person name="Leao P.N."/>
        </authorList>
    </citation>
    <scope>NUCLEOTIDE SEQUENCE</scope>
    <source>
        <strain evidence="3">LEGE 11467</strain>
    </source>
</reference>
<accession>A0A928Z9W6</accession>
<dbReference type="Pfam" id="PF00850">
    <property type="entry name" value="Hist_deacetyl"/>
    <property type="match status" value="1"/>
</dbReference>
<evidence type="ECO:0000259" key="2">
    <source>
        <dbReference type="Pfam" id="PF00850"/>
    </source>
</evidence>
<keyword evidence="4" id="KW-1185">Reference proteome</keyword>